<dbReference type="EMBL" id="LR586016">
    <property type="protein sequence ID" value="VIP01593.1"/>
    <property type="molecule type" value="Genomic_DNA"/>
</dbReference>
<reference evidence="3" key="1">
    <citation type="submission" date="2019-04" db="EMBL/GenBank/DDBJ databases">
        <authorList>
            <consortium name="Science for Life Laboratories"/>
        </authorList>
    </citation>
    <scope>NUCLEOTIDE SEQUENCE</scope>
    <source>
        <strain evidence="3">MBLW1</strain>
    </source>
</reference>
<dbReference type="InParanoid" id="A0A6C2YKF7"/>
<accession>A0A6C2YKF7</accession>
<dbReference type="AlphaFoldDB" id="A0A6C2YKF7"/>
<protein>
    <submittedName>
        <fullName evidence="3">Uncharacterized protein</fullName>
    </submittedName>
</protein>
<dbReference type="RefSeq" id="WP_162656776.1">
    <property type="nucleotide sequence ID" value="NZ_LR593887.1"/>
</dbReference>
<evidence type="ECO:0000313" key="4">
    <source>
        <dbReference type="Proteomes" id="UP000464378"/>
    </source>
</evidence>
<evidence type="ECO:0000256" key="1">
    <source>
        <dbReference type="SAM" id="MobiDB-lite"/>
    </source>
</evidence>
<dbReference type="KEGG" id="tim:GMBLW1_23670"/>
<evidence type="ECO:0000313" key="3">
    <source>
        <dbReference type="EMBL" id="VIP01593.1"/>
    </source>
</evidence>
<keyword evidence="4" id="KW-1185">Reference proteome</keyword>
<feature type="signal peptide" evidence="2">
    <location>
        <begin position="1"/>
        <end position="19"/>
    </location>
</feature>
<feature type="compositionally biased region" description="Low complexity" evidence="1">
    <location>
        <begin position="191"/>
        <end position="206"/>
    </location>
</feature>
<feature type="region of interest" description="Disordered" evidence="1">
    <location>
        <begin position="178"/>
        <end position="215"/>
    </location>
</feature>
<gene>
    <name evidence="3" type="ORF">GMBLW1_23670</name>
</gene>
<organism evidence="3">
    <name type="scientific">Tuwongella immobilis</name>
    <dbReference type="NCBI Taxonomy" id="692036"/>
    <lineage>
        <taxon>Bacteria</taxon>
        <taxon>Pseudomonadati</taxon>
        <taxon>Planctomycetota</taxon>
        <taxon>Planctomycetia</taxon>
        <taxon>Gemmatales</taxon>
        <taxon>Gemmataceae</taxon>
        <taxon>Tuwongella</taxon>
    </lineage>
</organism>
<dbReference type="EMBL" id="LR593887">
    <property type="protein sequence ID" value="VTR98868.1"/>
    <property type="molecule type" value="Genomic_DNA"/>
</dbReference>
<keyword evidence="2" id="KW-0732">Signal</keyword>
<name>A0A6C2YKF7_9BACT</name>
<sequence length="215" mass="21390">MKATLFLLTSTFMSADAHVAPVAPAPVIVASSECTTCGGCETDPCAAPEKKKGLFARLFSKKKKEETCDPCAAPAPAPCTTCAPAPAPVPCTTCAPAPAPAPCTTCAPAPAPAPVCGCETVCDPCATVEAEKKPGLFSRLFGRKSKAKAEEVIYAPAVAAPCTNCAPAHAAPVHAAPAAPAAPAPAPLPMTAPKTTSATTIPSATPVNLGSINPF</sequence>
<dbReference type="Proteomes" id="UP000464378">
    <property type="component" value="Chromosome"/>
</dbReference>
<feature type="chain" id="PRO_5036172725" evidence="2">
    <location>
        <begin position="20"/>
        <end position="215"/>
    </location>
</feature>
<proteinExistence type="predicted"/>
<feature type="compositionally biased region" description="Pro residues" evidence="1">
    <location>
        <begin position="180"/>
        <end position="190"/>
    </location>
</feature>
<evidence type="ECO:0000256" key="2">
    <source>
        <dbReference type="SAM" id="SignalP"/>
    </source>
</evidence>